<evidence type="ECO:0000259" key="2">
    <source>
        <dbReference type="Pfam" id="PF00144"/>
    </source>
</evidence>
<reference evidence="3 4" key="1">
    <citation type="submission" date="2023-01" db="EMBL/GenBank/DDBJ databases">
        <title>Pseudomonas SA3-5T sp. nov., isolated from tidal flat sediment.</title>
        <authorList>
            <person name="Kim H.S."/>
            <person name="Kim J.-S."/>
            <person name="Suh M.K."/>
            <person name="Eom M.K."/>
            <person name="Lee J.-S."/>
        </authorList>
    </citation>
    <scope>NUCLEOTIDE SEQUENCE [LARGE SCALE GENOMIC DNA]</scope>
    <source>
        <strain evidence="3 4">SA3-5</strain>
    </source>
</reference>
<dbReference type="Gene3D" id="3.40.710.10">
    <property type="entry name" value="DD-peptidase/beta-lactamase superfamily"/>
    <property type="match status" value="1"/>
</dbReference>
<evidence type="ECO:0000313" key="4">
    <source>
        <dbReference type="Proteomes" id="UP001212042"/>
    </source>
</evidence>
<keyword evidence="1" id="KW-0732">Signal</keyword>
<dbReference type="InterPro" id="IPR001466">
    <property type="entry name" value="Beta-lactam-related"/>
</dbReference>
<dbReference type="RefSeq" id="WP_271348126.1">
    <property type="nucleotide sequence ID" value="NZ_JAQJZJ010000005.1"/>
</dbReference>
<dbReference type="InterPro" id="IPR050789">
    <property type="entry name" value="Diverse_Enzym_Activities"/>
</dbReference>
<dbReference type="Proteomes" id="UP001212042">
    <property type="component" value="Unassembled WGS sequence"/>
</dbReference>
<sequence>MPVSLLHWFGLILAMASSAGLVQAESWPAADWPLEPVPASPAIAELEAYAFPARDDEQRTGVRTDALLVIRDGRVVYERYAGPTRAATPHLTWSMSKSLLATTLGVAYGQGRFQLDAPVAQYYPPFARHPGIKVGHLLNWASGLDWREDYEYAPLKSSVVAMLYTRGRADMAAFTAAHADAVAPGTRFRYSSGDSNVLSAALKGMVGAEAYADYPWTALFEPLGITSAVWETDPAGTFIASSYAYLSARDLARVGLLMQRDGRWGEQQLLPPAWVAFNRTPLATYQAQTAQAGDAVPGGHWWLNAELPGAARPWADAPADAFAALGHWGQGLYVLPTEKLVIVRYADDRDASFQHNQLLKRVTAAFAREVQP</sequence>
<gene>
    <name evidence="3" type="ORF">PH586_12680</name>
</gene>
<name>A0ABT4XGC8_9PSED</name>
<evidence type="ECO:0000313" key="3">
    <source>
        <dbReference type="EMBL" id="MDA7087241.1"/>
    </source>
</evidence>
<dbReference type="GO" id="GO:0016787">
    <property type="term" value="F:hydrolase activity"/>
    <property type="evidence" value="ECO:0007669"/>
    <property type="project" value="UniProtKB-KW"/>
</dbReference>
<dbReference type="SUPFAM" id="SSF56601">
    <property type="entry name" value="beta-lactamase/transpeptidase-like"/>
    <property type="match status" value="1"/>
</dbReference>
<evidence type="ECO:0000256" key="1">
    <source>
        <dbReference type="SAM" id="SignalP"/>
    </source>
</evidence>
<accession>A0ABT4XGC8</accession>
<organism evidence="3 4">
    <name type="scientific">Pseudomonas aestuarii</name>
    <dbReference type="NCBI Taxonomy" id="3018340"/>
    <lineage>
        <taxon>Bacteria</taxon>
        <taxon>Pseudomonadati</taxon>
        <taxon>Pseudomonadota</taxon>
        <taxon>Gammaproteobacteria</taxon>
        <taxon>Pseudomonadales</taxon>
        <taxon>Pseudomonadaceae</taxon>
        <taxon>Pseudomonas</taxon>
    </lineage>
</organism>
<keyword evidence="3" id="KW-0378">Hydrolase</keyword>
<protein>
    <submittedName>
        <fullName evidence="3">Serine hydrolase</fullName>
    </submittedName>
</protein>
<dbReference type="Pfam" id="PF00144">
    <property type="entry name" value="Beta-lactamase"/>
    <property type="match status" value="1"/>
</dbReference>
<dbReference type="EMBL" id="JAQJZJ010000005">
    <property type="protein sequence ID" value="MDA7087241.1"/>
    <property type="molecule type" value="Genomic_DNA"/>
</dbReference>
<dbReference type="PANTHER" id="PTHR43283">
    <property type="entry name" value="BETA-LACTAMASE-RELATED"/>
    <property type="match status" value="1"/>
</dbReference>
<dbReference type="PANTHER" id="PTHR43283:SF7">
    <property type="entry name" value="BETA-LACTAMASE-RELATED DOMAIN-CONTAINING PROTEIN"/>
    <property type="match status" value="1"/>
</dbReference>
<feature type="chain" id="PRO_5045368269" evidence="1">
    <location>
        <begin position="25"/>
        <end position="372"/>
    </location>
</feature>
<feature type="domain" description="Beta-lactamase-related" evidence="2">
    <location>
        <begin position="58"/>
        <end position="350"/>
    </location>
</feature>
<feature type="signal peptide" evidence="1">
    <location>
        <begin position="1"/>
        <end position="24"/>
    </location>
</feature>
<comment type="caution">
    <text evidence="3">The sequence shown here is derived from an EMBL/GenBank/DDBJ whole genome shotgun (WGS) entry which is preliminary data.</text>
</comment>
<proteinExistence type="predicted"/>
<dbReference type="InterPro" id="IPR012338">
    <property type="entry name" value="Beta-lactam/transpept-like"/>
</dbReference>
<keyword evidence="4" id="KW-1185">Reference proteome</keyword>